<feature type="transmembrane region" description="Helical" evidence="10">
    <location>
        <begin position="1207"/>
        <end position="1234"/>
    </location>
</feature>
<dbReference type="KEGG" id="bbel:109468399"/>
<keyword evidence="2" id="KW-1003">Cell membrane</keyword>
<evidence type="ECO:0000256" key="6">
    <source>
        <dbReference type="ARBA" id="ARBA00022989"/>
    </source>
</evidence>
<dbReference type="Pfam" id="PF01825">
    <property type="entry name" value="GPS"/>
    <property type="match status" value="1"/>
</dbReference>
<evidence type="ECO:0000256" key="3">
    <source>
        <dbReference type="ARBA" id="ARBA00022536"/>
    </source>
</evidence>
<keyword evidence="7 10" id="KW-0472">Membrane</keyword>
<dbReference type="Gene3D" id="2.60.220.50">
    <property type="match status" value="1"/>
</dbReference>
<dbReference type="PROSITE" id="PS50221">
    <property type="entry name" value="GAIN_B"/>
    <property type="match status" value="1"/>
</dbReference>
<dbReference type="InterPro" id="IPR018097">
    <property type="entry name" value="EGF_Ca-bd_CS"/>
</dbReference>
<gene>
    <name evidence="13" type="primary">LOC109468399</name>
</gene>
<keyword evidence="12" id="KW-1185">Reference proteome</keyword>
<feature type="transmembrane region" description="Helical" evidence="10">
    <location>
        <begin position="1044"/>
        <end position="1070"/>
    </location>
</feature>
<evidence type="ECO:0000256" key="4">
    <source>
        <dbReference type="ARBA" id="ARBA00022692"/>
    </source>
</evidence>
<evidence type="ECO:0000313" key="13">
    <source>
        <dbReference type="RefSeq" id="XP_019622208.1"/>
    </source>
</evidence>
<dbReference type="SMART" id="SM00303">
    <property type="entry name" value="GPS"/>
    <property type="match status" value="1"/>
</dbReference>
<dbReference type="SMART" id="SM00179">
    <property type="entry name" value="EGF_CA"/>
    <property type="match status" value="1"/>
</dbReference>
<evidence type="ECO:0000259" key="11">
    <source>
        <dbReference type="PROSITE" id="PS50221"/>
    </source>
</evidence>
<evidence type="ECO:0000256" key="7">
    <source>
        <dbReference type="ARBA" id="ARBA00023136"/>
    </source>
</evidence>
<proteinExistence type="predicted"/>
<dbReference type="InterPro" id="IPR002859">
    <property type="entry name" value="PKD/REJ-like"/>
</dbReference>
<dbReference type="Proteomes" id="UP000515135">
    <property type="component" value="Unplaced"/>
</dbReference>
<dbReference type="OrthoDB" id="5982748at2759"/>
<dbReference type="Pfam" id="PF02010">
    <property type="entry name" value="REJ"/>
    <property type="match status" value="1"/>
</dbReference>
<name>A0A6P4YCR0_BRABE</name>
<dbReference type="InterPro" id="IPR001881">
    <property type="entry name" value="EGF-like_Ca-bd_dom"/>
</dbReference>
<evidence type="ECO:0000256" key="9">
    <source>
        <dbReference type="SAM" id="MobiDB-lite"/>
    </source>
</evidence>
<dbReference type="GO" id="GO:0005261">
    <property type="term" value="F:monoatomic cation channel activity"/>
    <property type="evidence" value="ECO:0007669"/>
    <property type="project" value="TreeGrafter"/>
</dbReference>
<dbReference type="RefSeq" id="XP_019622208.1">
    <property type="nucleotide sequence ID" value="XM_019766649.1"/>
</dbReference>
<dbReference type="InterPro" id="IPR000203">
    <property type="entry name" value="GPS"/>
</dbReference>
<organism evidence="12 13">
    <name type="scientific">Branchiostoma belcheri</name>
    <name type="common">Amphioxus</name>
    <dbReference type="NCBI Taxonomy" id="7741"/>
    <lineage>
        <taxon>Eukaryota</taxon>
        <taxon>Metazoa</taxon>
        <taxon>Chordata</taxon>
        <taxon>Cephalochordata</taxon>
        <taxon>Leptocardii</taxon>
        <taxon>Amphioxiformes</taxon>
        <taxon>Branchiostomatidae</taxon>
        <taxon>Branchiostoma</taxon>
    </lineage>
</organism>
<dbReference type="Gene3D" id="2.10.25.10">
    <property type="entry name" value="Laminin"/>
    <property type="match status" value="1"/>
</dbReference>
<dbReference type="CDD" id="cd00054">
    <property type="entry name" value="EGF_CA"/>
    <property type="match status" value="1"/>
</dbReference>
<dbReference type="GO" id="GO:0005886">
    <property type="term" value="C:plasma membrane"/>
    <property type="evidence" value="ECO:0007669"/>
    <property type="project" value="UniProtKB-SubCell"/>
</dbReference>
<keyword evidence="5" id="KW-0677">Repeat</keyword>
<dbReference type="SUPFAM" id="SSF57196">
    <property type="entry name" value="EGF/Laminin"/>
    <property type="match status" value="1"/>
</dbReference>
<dbReference type="Pfam" id="PF07645">
    <property type="entry name" value="EGF_CA"/>
    <property type="match status" value="1"/>
</dbReference>
<evidence type="ECO:0000256" key="8">
    <source>
        <dbReference type="ARBA" id="ARBA00023157"/>
    </source>
</evidence>
<evidence type="ECO:0000313" key="12">
    <source>
        <dbReference type="Proteomes" id="UP000515135"/>
    </source>
</evidence>
<evidence type="ECO:0000256" key="2">
    <source>
        <dbReference type="ARBA" id="ARBA00022475"/>
    </source>
</evidence>
<sequence>MLENHLQTYINDSQQNTSFPFVGATVTVTDLDECLEDIHKCPRGSTCVNTPGGYGCTYCSPEVAITGGGMSIPRSRAFRLNGRVSVGANCTEQFDTTYRWEASPPTGRHIVNTKADLLVPSRTLKYGTYLFRLTVTVNETNTGVVVSRTSNSAFVSITASSLVAGILGGFRRQVGTGRVTLDAATLSLDPDGVHDLNFRWSCNSTTDGVCPVLNVPSGGDKGELTVNLGLETLHKELTFTVEVSAPGRDAVSASQIVEVVRSTIPLTSIICDTIYGTCGPKINSGEKMRLFLECSNCLAGPNAYTYHWTLVQRVQGSVTTWTDQDWDRNILNDRNQDYISFRAGVFNRQGSYTVTAKVTDRNSSESGSSDYSFTLNEPPTVGNCTVHASNTSQGFFEIQCRDFNDNDLPLRYDFEYTAADVTVASVNSTVGSTYQHLLYSGPASSTPPIRLPTGNPDRNFELEIFIRVTDVFGAFSNTSVTAQVRQPEEVEEFVETVLDKLDVDDLQQTTSSIASAASVLNIANGTDVKNTTRIEARERMMDILGRVEVQDLQDVKQVTGTLEHVINKPEELSDESQVKAADTLIKLEKVLTNQSSEVGTEELEILAAHLVTGAVNVLEASSESAGRKREETRTPNFKKNEQATTTAFEAIDNLASTVIGRKFRDEKPTLVQAKQFLMSLANSSCEGLGLIQTSEETKAFFQIPENTPTKLCVNGTVGSQTYFTPLNPFEYANNSRDVSTAVLGLSVLSDERRKVLGFRFNISEPGVAFYVRVTPDVTGYDVNVTLRAYLKRGDVVSPGDYSHNATLTRTGYTADGRTVAGMQPFAWFLNQSTLNISDQQETWTIGIQRVPTVDENGRLSDSTIRYNASITPYKCLFFNETTAMWTDNGCEVGPKTTDEQLHCICDHLTAFAGFVAPNPLDLGSAFTFDLDRSVIALVTVCVVMALYIVAVLIGRNADLADERKRQRKARKELSKTTKGKGYLSHHLWLSVVKFPSGHFTRVQRISCCLSLLMSFMLVNIMFYRGDRDLLSKITIGDVNLTLPFSLTSFIIGLESSLIALPINLFIVVLFRYSGTRKKTPTPVDASKLKNKQSYGVPHKGPYGAELVLPRYLPKVQDVESEFDAEYTADPTAYIEKLKKDGALKKVDTRYVIKKEGSKVTVNQKPYRPFPWWCRIVAWLLVAAIVVVSGAFTVLYGNEYGRTKSQSWLFAFLISFLTDVIILQPIKIILVVIFFKLVTKKTKVTPETISVIQSRMDVMEETVWERRRKKLLKSYQDRYVRQPALLRKYINTGNRSVSNYSASDGHFGHEDSSYPDQYLVSRRSSLNSSERSLTDVVFTRDFGDRDLYQRRYVSPRYSLSQRTDSDELSDDHHQNLAPLPSYIKRAWSPSNDEDSTHAHRDSHIFR</sequence>
<evidence type="ECO:0000256" key="10">
    <source>
        <dbReference type="SAM" id="Phobius"/>
    </source>
</evidence>
<comment type="subcellular location">
    <subcellularLocation>
        <location evidence="1">Cell membrane</location>
        <topology evidence="1">Multi-pass membrane protein</topology>
    </subcellularLocation>
</comment>
<dbReference type="PROSITE" id="PS01187">
    <property type="entry name" value="EGF_CA"/>
    <property type="match status" value="1"/>
</dbReference>
<feature type="domain" description="GAIN-B" evidence="11">
    <location>
        <begin position="758"/>
        <end position="921"/>
    </location>
</feature>
<dbReference type="PANTHER" id="PTHR46730:SF1">
    <property type="entry name" value="PLAT DOMAIN-CONTAINING PROTEIN"/>
    <property type="match status" value="1"/>
</dbReference>
<keyword evidence="8" id="KW-1015">Disulfide bond</keyword>
<keyword evidence="4 10" id="KW-0812">Transmembrane</keyword>
<feature type="transmembrane region" description="Helical" evidence="10">
    <location>
        <begin position="1005"/>
        <end position="1024"/>
    </location>
</feature>
<protein>
    <submittedName>
        <fullName evidence="13">Polycystic kidney disease and receptor for egg jelly-related protein-like</fullName>
    </submittedName>
</protein>
<dbReference type="GeneID" id="109468399"/>
<keyword evidence="3" id="KW-0245">EGF-like domain</keyword>
<dbReference type="InterPro" id="IPR046338">
    <property type="entry name" value="GAIN_dom_sf"/>
</dbReference>
<evidence type="ECO:0000256" key="5">
    <source>
        <dbReference type="ARBA" id="ARBA00022737"/>
    </source>
</evidence>
<keyword evidence="6 10" id="KW-1133">Transmembrane helix</keyword>
<dbReference type="InterPro" id="IPR049883">
    <property type="entry name" value="NOTCH1_EGF-like"/>
</dbReference>
<dbReference type="GO" id="GO:0005509">
    <property type="term" value="F:calcium ion binding"/>
    <property type="evidence" value="ECO:0007669"/>
    <property type="project" value="InterPro"/>
</dbReference>
<feature type="compositionally biased region" description="Basic and acidic residues" evidence="9">
    <location>
        <begin position="1393"/>
        <end position="1405"/>
    </location>
</feature>
<reference evidence="13" key="1">
    <citation type="submission" date="2025-08" db="UniProtKB">
        <authorList>
            <consortium name="RefSeq"/>
        </authorList>
    </citation>
    <scope>IDENTIFICATION</scope>
    <source>
        <tissue evidence="13">Gonad</tissue>
    </source>
</reference>
<feature type="region of interest" description="Disordered" evidence="9">
    <location>
        <begin position="1379"/>
        <end position="1405"/>
    </location>
</feature>
<feature type="transmembrane region" description="Helical" evidence="10">
    <location>
        <begin position="1171"/>
        <end position="1195"/>
    </location>
</feature>
<dbReference type="GO" id="GO:0006816">
    <property type="term" value="P:calcium ion transport"/>
    <property type="evidence" value="ECO:0007669"/>
    <property type="project" value="TreeGrafter"/>
</dbReference>
<dbReference type="PANTHER" id="PTHR46730">
    <property type="entry name" value="POLYCYSTIN-1"/>
    <property type="match status" value="1"/>
</dbReference>
<dbReference type="InterPro" id="IPR057244">
    <property type="entry name" value="GAIN_B"/>
</dbReference>
<accession>A0A6P4YCR0</accession>
<feature type="transmembrane region" description="Helical" evidence="10">
    <location>
        <begin position="934"/>
        <end position="954"/>
    </location>
</feature>
<evidence type="ECO:0000256" key="1">
    <source>
        <dbReference type="ARBA" id="ARBA00004651"/>
    </source>
</evidence>